<dbReference type="PANTHER" id="PTHR30121:SF6">
    <property type="entry name" value="SLR6007 PROTEIN"/>
    <property type="match status" value="1"/>
</dbReference>
<keyword evidence="1" id="KW-0067">ATP-binding</keyword>
<proteinExistence type="predicted"/>
<accession>A0A9D7XV51</accession>
<dbReference type="InterPro" id="IPR027417">
    <property type="entry name" value="P-loop_NTPase"/>
</dbReference>
<protein>
    <submittedName>
        <fullName evidence="1">ATP-binding protein</fullName>
    </submittedName>
</protein>
<dbReference type="SUPFAM" id="SSF52540">
    <property type="entry name" value="P-loop containing nucleoside triphosphate hydrolases"/>
    <property type="match status" value="1"/>
</dbReference>
<name>A0A9D7XV51_9MICO</name>
<organism evidence="1 2">
    <name type="scientific">Candidatus Phosphoribacter hodrii</name>
    <dbReference type="NCBI Taxonomy" id="2953743"/>
    <lineage>
        <taxon>Bacteria</taxon>
        <taxon>Bacillati</taxon>
        <taxon>Actinomycetota</taxon>
        <taxon>Actinomycetes</taxon>
        <taxon>Micrococcales</taxon>
        <taxon>Dermatophilaceae</taxon>
        <taxon>Candidatus Phosphoribacter</taxon>
    </lineage>
</organism>
<dbReference type="InterPro" id="IPR051162">
    <property type="entry name" value="T4SS_component"/>
</dbReference>
<dbReference type="Proteomes" id="UP000886632">
    <property type="component" value="Unassembled WGS sequence"/>
</dbReference>
<dbReference type="GO" id="GO:0005524">
    <property type="term" value="F:ATP binding"/>
    <property type="evidence" value="ECO:0007669"/>
    <property type="project" value="UniProtKB-KW"/>
</dbReference>
<evidence type="ECO:0000313" key="2">
    <source>
        <dbReference type="Proteomes" id="UP000886632"/>
    </source>
</evidence>
<sequence length="856" mass="93555">MKAVSRQLLSTVAAHAQVDSFEIRIVAEPQDHAPAKTSFYLIAKARGSGEYATNAVQSALTAAAMCLPKSFSVEVVPDPTLLLRLSEGLDLVELQRVEHVTYPQWDYIPSDYFYHIEPLSGDGSGWSSLWHTLSRCTSRVVISYLFKPSVLSPEERNAVGSIITELDLFSHDRSQPTIFGYADFYPGDKNAEVAANAWRDRLGLLGPSPLVGRVFVSGYRPLAEAVAAQLASAMQQSDSRTGDTLCLIDHGHLAAKEEAHVRHTMTDLEVWPVDTMSMWRMENPPLSLRRFQYLYGPDEAASLCVLPVPDEQGVPGFVFAREDVRRRTTKYEAAVEGPAVTLGTLLHEGRATGTAMVPLAALNRHSLVVGVQGYGKTTGVLTILAGLWRDHAIPWLVIEPTRPEYRGLLGAPGMENLRIYSLGRDDISPLRLNPMDPPPGVRCETHRSALMDIFRLAMPLVAPLPELLEQALERCYLMAGWDYDTRLSDGIPSPTLRDLAQAFDECFQEAAYVGEARNVSGAFGVRLKALLAGASGRMLDTAVSTDFEVILTQPCVFEMRDLEAAEDKALLAALLLHRVRSRATQEGSSGGKLRHVTVVEEAHRVLPSDARTSDETGEATRARAAEEFVNALAEMRSLGEGFILSTQRPSRLTRAAVGNTNTRLVFHLTDAEDREAMLRDMAATEADRDIAPRLRVGECLGRWFGLDRPELVRIVPAAGVDTAAVPTDEQVTAHMAHEAAKTKVLRPFLLCSSKVCAEGCIPGNRAKGRALELRTRASLRGSPLAADQSLSFREYVSSLMRLYAQQAAGSRQITYCAAVHSLLERPQDGTLGLMGDEIAERKAALEQGVKAARGGA</sequence>
<evidence type="ECO:0000313" key="1">
    <source>
        <dbReference type="EMBL" id="MBL0002489.1"/>
    </source>
</evidence>
<dbReference type="PANTHER" id="PTHR30121">
    <property type="entry name" value="UNCHARACTERIZED PROTEIN YJGR-RELATED"/>
    <property type="match status" value="1"/>
</dbReference>
<gene>
    <name evidence="1" type="ORF">IPP00_00265</name>
</gene>
<dbReference type="AlphaFoldDB" id="A0A9D7XV51"/>
<reference evidence="1" key="1">
    <citation type="submission" date="2020-10" db="EMBL/GenBank/DDBJ databases">
        <title>Connecting structure to function with the recovery of over 1000 high-quality activated sludge metagenome-assembled genomes encoding full-length rRNA genes using long-read sequencing.</title>
        <authorList>
            <person name="Singleton C.M."/>
            <person name="Petriglieri F."/>
            <person name="Kristensen J.M."/>
            <person name="Kirkegaard R.H."/>
            <person name="Michaelsen T.Y."/>
            <person name="Andersen M.H."/>
            <person name="Karst S.M."/>
            <person name="Dueholm M.S."/>
            <person name="Nielsen P.H."/>
            <person name="Albertsen M."/>
        </authorList>
    </citation>
    <scope>NUCLEOTIDE SEQUENCE</scope>
    <source>
        <strain evidence="1">Ribe_18-Q3-R11-54_MAXAC.001</strain>
    </source>
</reference>
<dbReference type="Gene3D" id="3.40.50.300">
    <property type="entry name" value="P-loop containing nucleotide triphosphate hydrolases"/>
    <property type="match status" value="1"/>
</dbReference>
<comment type="caution">
    <text evidence="1">The sequence shown here is derived from an EMBL/GenBank/DDBJ whole genome shotgun (WGS) entry which is preliminary data.</text>
</comment>
<dbReference type="EMBL" id="JADKGK010000004">
    <property type="protein sequence ID" value="MBL0002489.1"/>
    <property type="molecule type" value="Genomic_DNA"/>
</dbReference>
<keyword evidence="1" id="KW-0547">Nucleotide-binding</keyword>